<protein>
    <submittedName>
        <fullName evidence="10">Aspartyl-tRNA synthetase</fullName>
    </submittedName>
</protein>
<keyword evidence="3" id="KW-0963">Cytoplasm</keyword>
<dbReference type="InterPro" id="IPR004365">
    <property type="entry name" value="NA-bd_OB_tRNA"/>
</dbReference>
<evidence type="ECO:0000256" key="6">
    <source>
        <dbReference type="ARBA" id="ARBA00022840"/>
    </source>
</evidence>
<dbReference type="Pfam" id="PF00152">
    <property type="entry name" value="tRNA-synt_2"/>
    <property type="match status" value="1"/>
</dbReference>
<dbReference type="PRINTS" id="PR01042">
    <property type="entry name" value="TRNASYNTHASP"/>
</dbReference>
<dbReference type="SUPFAM" id="SSF55681">
    <property type="entry name" value="Class II aaRS and biotin synthetases"/>
    <property type="match status" value="1"/>
</dbReference>
<comment type="caution">
    <text evidence="10">The sequence shown here is derived from an EMBL/GenBank/DDBJ whole genome shotgun (WGS) entry which is preliminary data.</text>
</comment>
<dbReference type="STRING" id="1619103.UU80_C0021G0036"/>
<dbReference type="InterPro" id="IPR047089">
    <property type="entry name" value="Asp-tRNA-ligase_1_N"/>
</dbReference>
<evidence type="ECO:0000256" key="5">
    <source>
        <dbReference type="ARBA" id="ARBA00022741"/>
    </source>
</evidence>
<evidence type="ECO:0000313" key="10">
    <source>
        <dbReference type="EMBL" id="KKS21765.1"/>
    </source>
</evidence>
<proteinExistence type="inferred from homology"/>
<dbReference type="InterPro" id="IPR012340">
    <property type="entry name" value="NA-bd_OB-fold"/>
</dbReference>
<dbReference type="PROSITE" id="PS50862">
    <property type="entry name" value="AA_TRNA_LIGASE_II"/>
    <property type="match status" value="1"/>
</dbReference>
<evidence type="ECO:0000256" key="3">
    <source>
        <dbReference type="ARBA" id="ARBA00022490"/>
    </source>
</evidence>
<keyword evidence="4" id="KW-0436">Ligase</keyword>
<dbReference type="Gene3D" id="3.30.930.10">
    <property type="entry name" value="Bira Bifunctional Protein, Domain 2"/>
    <property type="match status" value="1"/>
</dbReference>
<gene>
    <name evidence="10" type="ORF">UU80_C0021G0036</name>
</gene>
<dbReference type="PANTHER" id="PTHR43450">
    <property type="entry name" value="ASPARTYL-TRNA SYNTHETASE"/>
    <property type="match status" value="1"/>
</dbReference>
<evidence type="ECO:0000259" key="9">
    <source>
        <dbReference type="PROSITE" id="PS50862"/>
    </source>
</evidence>
<keyword evidence="5" id="KW-0547">Nucleotide-binding</keyword>
<dbReference type="GO" id="GO:0006422">
    <property type="term" value="P:aspartyl-tRNA aminoacylation"/>
    <property type="evidence" value="ECO:0007669"/>
    <property type="project" value="InterPro"/>
</dbReference>
<evidence type="ECO:0000256" key="4">
    <source>
        <dbReference type="ARBA" id="ARBA00022598"/>
    </source>
</evidence>
<comment type="similarity">
    <text evidence="2">Belongs to the class-II aminoacyl-tRNA synthetase family. Type 2 subfamily.</text>
</comment>
<accession>A0A0G0XA06</accession>
<keyword evidence="6" id="KW-0067">ATP-binding</keyword>
<dbReference type="Gene3D" id="2.40.50.140">
    <property type="entry name" value="Nucleic acid-binding proteins"/>
    <property type="match status" value="1"/>
</dbReference>
<sequence length="609" mass="68983">MERTPSLDTLNKVGQEVRLKGWVRLVRDHGKVMFVDIRDYSGVVQVVFVAGMLSDEQVALIKGLHGEDVVEIIGTAQQRKPGTENADMPTGTVEVFGKELTVLQKAAELPFDMGGKDLNLELPTLLDNRSLTLRHPKVQAVFKVQEIIVDSFRNALKEKGFTEFIAPALVPLPTEGGAEVFKVNYFDKTVYLGQSPQFYKQIMVGVFERAFTVGKVYRAEPSVTTRHLTEYLSLDAEFGFIENYEEIMDMAEHVISRIFDDLNEKGAEYLKLYQASVPKFSKPIPRIKLSEAKEVIFNETGRDIRSEPDLDPQGERDIYAWAQKEYGSELIFVTHYPTVKRPFYTYPDPENPEETLSFDLIGRGVEWVTGGRRINEYGQLLESAKKWGNEPKDLEIYLQAFKYGMPPEGGFALGVERITMNVLGLKNVREASAFPRDMELTVLITVLYFIKPDILGDYPDMLLQRIGLTEDKDTASVFEKQIGKPQDLNLLVYKELEKFEKQAPESYSSWNMRKDMFLARVVSVDKKKKQMVINISIPTGRSFSGKDMSVKIDCESEDSAALAPYSLAHLKSNIEVTAEAVEQDSIYSYCLNEKCSEIGRKCVLVKNLP</sequence>
<dbReference type="Proteomes" id="UP000034920">
    <property type="component" value="Unassembled WGS sequence"/>
</dbReference>
<evidence type="ECO:0000256" key="2">
    <source>
        <dbReference type="ARBA" id="ARBA00005312"/>
    </source>
</evidence>
<dbReference type="InterPro" id="IPR004523">
    <property type="entry name" value="Asp-tRNA_synthase_2"/>
</dbReference>
<evidence type="ECO:0000313" key="11">
    <source>
        <dbReference type="Proteomes" id="UP000034920"/>
    </source>
</evidence>
<dbReference type="GO" id="GO:0004815">
    <property type="term" value="F:aspartate-tRNA ligase activity"/>
    <property type="evidence" value="ECO:0007669"/>
    <property type="project" value="InterPro"/>
</dbReference>
<dbReference type="InterPro" id="IPR045864">
    <property type="entry name" value="aa-tRNA-synth_II/BPL/LPL"/>
</dbReference>
<dbReference type="PANTHER" id="PTHR43450:SF1">
    <property type="entry name" value="ASPARTATE--TRNA LIGASE, CYTOPLASMIC"/>
    <property type="match status" value="1"/>
</dbReference>
<comment type="subcellular location">
    <subcellularLocation>
        <location evidence="1">Cytoplasm</location>
    </subcellularLocation>
</comment>
<name>A0A0G0XA06_UNCKA</name>
<evidence type="ECO:0000256" key="7">
    <source>
        <dbReference type="ARBA" id="ARBA00022917"/>
    </source>
</evidence>
<dbReference type="AlphaFoldDB" id="A0A0G0XA06"/>
<dbReference type="InterPro" id="IPR002312">
    <property type="entry name" value="Asp/Asn-tRNA-synth_IIb"/>
</dbReference>
<keyword evidence="7" id="KW-0648">Protein biosynthesis</keyword>
<evidence type="ECO:0000256" key="1">
    <source>
        <dbReference type="ARBA" id="ARBA00004496"/>
    </source>
</evidence>
<dbReference type="NCBIfam" id="TIGR00458">
    <property type="entry name" value="aspS_nondisc"/>
    <property type="match status" value="1"/>
</dbReference>
<keyword evidence="8 10" id="KW-0030">Aminoacyl-tRNA synthetase</keyword>
<dbReference type="InterPro" id="IPR006195">
    <property type="entry name" value="aa-tRNA-synth_II"/>
</dbReference>
<organism evidence="10 11">
    <name type="scientific">candidate division WWE3 bacterium GW2011_GWA1_41_8</name>
    <dbReference type="NCBI Taxonomy" id="1619103"/>
    <lineage>
        <taxon>Bacteria</taxon>
        <taxon>Katanobacteria</taxon>
    </lineage>
</organism>
<dbReference type="GO" id="GO:0005829">
    <property type="term" value="C:cytosol"/>
    <property type="evidence" value="ECO:0007669"/>
    <property type="project" value="TreeGrafter"/>
</dbReference>
<dbReference type="Pfam" id="PF01336">
    <property type="entry name" value="tRNA_anti-codon"/>
    <property type="match status" value="1"/>
</dbReference>
<dbReference type="SUPFAM" id="SSF50249">
    <property type="entry name" value="Nucleic acid-binding proteins"/>
    <property type="match status" value="1"/>
</dbReference>
<dbReference type="GO" id="GO:0003723">
    <property type="term" value="F:RNA binding"/>
    <property type="evidence" value="ECO:0007669"/>
    <property type="project" value="TreeGrafter"/>
</dbReference>
<dbReference type="InterPro" id="IPR004364">
    <property type="entry name" value="Aa-tRNA-synt_II"/>
</dbReference>
<feature type="domain" description="Aminoacyl-transfer RNA synthetases class-II family profile" evidence="9">
    <location>
        <begin position="142"/>
        <end position="435"/>
    </location>
</feature>
<dbReference type="GO" id="GO:0017101">
    <property type="term" value="C:aminoacyl-tRNA synthetase multienzyme complex"/>
    <property type="evidence" value="ECO:0007669"/>
    <property type="project" value="TreeGrafter"/>
</dbReference>
<dbReference type="NCBIfam" id="NF003483">
    <property type="entry name" value="PRK05159.1"/>
    <property type="match status" value="1"/>
</dbReference>
<dbReference type="GO" id="GO:0005524">
    <property type="term" value="F:ATP binding"/>
    <property type="evidence" value="ECO:0007669"/>
    <property type="project" value="UniProtKB-KW"/>
</dbReference>
<evidence type="ECO:0000256" key="8">
    <source>
        <dbReference type="ARBA" id="ARBA00023146"/>
    </source>
</evidence>
<dbReference type="CDD" id="cd04317">
    <property type="entry name" value="EcAspRS_like_N"/>
    <property type="match status" value="1"/>
</dbReference>
<dbReference type="PATRIC" id="fig|1619103.3.peg.744"/>
<reference evidence="10 11" key="1">
    <citation type="journal article" date="2015" name="Nature">
        <title>rRNA introns, odd ribosomes, and small enigmatic genomes across a large radiation of phyla.</title>
        <authorList>
            <person name="Brown C.T."/>
            <person name="Hug L.A."/>
            <person name="Thomas B.C."/>
            <person name="Sharon I."/>
            <person name="Castelle C.J."/>
            <person name="Singh A."/>
            <person name="Wilkins M.J."/>
            <person name="Williams K.H."/>
            <person name="Banfield J.F."/>
        </authorList>
    </citation>
    <scope>NUCLEOTIDE SEQUENCE [LARGE SCALE GENOMIC DNA]</scope>
</reference>
<dbReference type="EMBL" id="LCCA01000021">
    <property type="protein sequence ID" value="KKS21765.1"/>
    <property type="molecule type" value="Genomic_DNA"/>
</dbReference>